<keyword evidence="7 9" id="KW-0368">Histidine biosynthesis</keyword>
<organism evidence="12 13">
    <name type="scientific">Novosphingobium album</name>
    <name type="common">ex Liu et al. 2023</name>
    <dbReference type="NCBI Taxonomy" id="3031130"/>
    <lineage>
        <taxon>Bacteria</taxon>
        <taxon>Pseudomonadati</taxon>
        <taxon>Pseudomonadota</taxon>
        <taxon>Alphaproteobacteria</taxon>
        <taxon>Sphingomonadales</taxon>
        <taxon>Sphingomonadaceae</taxon>
        <taxon>Novosphingobium</taxon>
    </lineage>
</organism>
<dbReference type="NCBIfam" id="TIGR00007">
    <property type="entry name" value="1-(5-phosphoribosyl)-5-[(5-phosphoribosylamino)methylideneamino]imidazole-4-carboxamide isomerase"/>
    <property type="match status" value="1"/>
</dbReference>
<proteinExistence type="inferred from homology"/>
<evidence type="ECO:0000256" key="1">
    <source>
        <dbReference type="ARBA" id="ARBA00000901"/>
    </source>
</evidence>
<accession>A0ABT5WJZ2</accession>
<dbReference type="InterPro" id="IPR006062">
    <property type="entry name" value="His_biosynth"/>
</dbReference>
<evidence type="ECO:0000256" key="7">
    <source>
        <dbReference type="ARBA" id="ARBA00023102"/>
    </source>
</evidence>
<evidence type="ECO:0000256" key="9">
    <source>
        <dbReference type="HAMAP-Rule" id="MF_01014"/>
    </source>
</evidence>
<dbReference type="Pfam" id="PF00977">
    <property type="entry name" value="His_biosynth"/>
    <property type="match status" value="1"/>
</dbReference>
<dbReference type="EC" id="5.3.1.16" evidence="9 11"/>
<comment type="catalytic activity">
    <reaction evidence="1 9 11">
        <text>1-(5-phospho-beta-D-ribosyl)-5-[(5-phospho-beta-D-ribosylamino)methylideneamino]imidazole-4-carboxamide = 5-[(5-phospho-1-deoxy-D-ribulos-1-ylimino)methylamino]-1-(5-phospho-beta-D-ribosyl)imidazole-4-carboxamide</text>
        <dbReference type="Rhea" id="RHEA:15469"/>
        <dbReference type="ChEBI" id="CHEBI:58435"/>
        <dbReference type="ChEBI" id="CHEBI:58525"/>
        <dbReference type="EC" id="5.3.1.16"/>
    </reaction>
</comment>
<dbReference type="CDD" id="cd04732">
    <property type="entry name" value="HisA"/>
    <property type="match status" value="1"/>
</dbReference>
<dbReference type="InterPro" id="IPR023016">
    <property type="entry name" value="HisA/PriA"/>
</dbReference>
<evidence type="ECO:0000256" key="10">
    <source>
        <dbReference type="RuleBase" id="RU003657"/>
    </source>
</evidence>
<sequence length="242" mass="25464">MIVFPAIDLKQGQVVRLAEGDMARATVYGDNPAAQAMLFAEAGSQYLHVVDLDGAFAGAAQNREAVEAILAVFPGYVQLGGGIRTPEAVEGWFNLGVARVVIGTAALKDPQFVRDMAKEWENGIVVAVDARDGMVATEGWAEVSDVSIVDMARRFEDAGVASLLFTDIGRDGLLKGCNIDATVELARHTDLPVIASGGVKGLDDIRLLALHAGDGIEGVITGRALYDGRLDLATAIRMAEAA</sequence>
<keyword evidence="5 9" id="KW-0963">Cytoplasm</keyword>
<evidence type="ECO:0000256" key="3">
    <source>
        <dbReference type="ARBA" id="ARBA00005133"/>
    </source>
</evidence>
<comment type="caution">
    <text evidence="12">The sequence shown here is derived from an EMBL/GenBank/DDBJ whole genome shotgun (WGS) entry which is preliminary data.</text>
</comment>
<name>A0ABT5WJZ2_9SPHN</name>
<feature type="active site" description="Proton acceptor" evidence="9">
    <location>
        <position position="8"/>
    </location>
</feature>
<dbReference type="InterPro" id="IPR006063">
    <property type="entry name" value="HisA_bact_arch"/>
</dbReference>
<comment type="pathway">
    <text evidence="3 9 11">Amino-acid biosynthesis; L-histidine biosynthesis; L-histidine from 5-phospho-alpha-D-ribose 1-diphosphate: step 4/9.</text>
</comment>
<feature type="active site" description="Proton donor" evidence="9">
    <location>
        <position position="129"/>
    </location>
</feature>
<evidence type="ECO:0000256" key="2">
    <source>
        <dbReference type="ARBA" id="ARBA00004496"/>
    </source>
</evidence>
<dbReference type="InterPro" id="IPR011060">
    <property type="entry name" value="RibuloseP-bd_barrel"/>
</dbReference>
<dbReference type="Proteomes" id="UP001216253">
    <property type="component" value="Unassembled WGS sequence"/>
</dbReference>
<dbReference type="SUPFAM" id="SSF51366">
    <property type="entry name" value="Ribulose-phoshate binding barrel"/>
    <property type="match status" value="1"/>
</dbReference>
<dbReference type="HAMAP" id="MF_01014">
    <property type="entry name" value="HisA"/>
    <property type="match status" value="1"/>
</dbReference>
<keyword evidence="13" id="KW-1185">Reference proteome</keyword>
<evidence type="ECO:0000256" key="6">
    <source>
        <dbReference type="ARBA" id="ARBA00022605"/>
    </source>
</evidence>
<evidence type="ECO:0000256" key="5">
    <source>
        <dbReference type="ARBA" id="ARBA00022490"/>
    </source>
</evidence>
<evidence type="ECO:0000256" key="8">
    <source>
        <dbReference type="ARBA" id="ARBA00023235"/>
    </source>
</evidence>
<protein>
    <recommendedName>
        <fullName evidence="9 11">1-(5-phosphoribosyl)-5-[(5-phosphoribosylamino)methylideneamino] imidazole-4-carboxamide isomerase</fullName>
        <ecNumber evidence="9 11">5.3.1.16</ecNumber>
    </recommendedName>
    <alternativeName>
        <fullName evidence="9">Phosphoribosylformimino-5-aminoimidazole carboxamide ribotide isomerase</fullName>
    </alternativeName>
</protein>
<dbReference type="GO" id="GO:0003949">
    <property type="term" value="F:1-(5-phosphoribosyl)-5-[(5-phosphoribosylamino)methylideneamino]imidazole-4-carboxamide isomerase activity"/>
    <property type="evidence" value="ECO:0007669"/>
    <property type="project" value="UniProtKB-EC"/>
</dbReference>
<evidence type="ECO:0000313" key="12">
    <source>
        <dbReference type="EMBL" id="MDE8650234.1"/>
    </source>
</evidence>
<keyword evidence="8 9" id="KW-0413">Isomerase</keyword>
<comment type="similarity">
    <text evidence="4 9 10">Belongs to the HisA/HisF family.</text>
</comment>
<evidence type="ECO:0000256" key="4">
    <source>
        <dbReference type="ARBA" id="ARBA00009667"/>
    </source>
</evidence>
<keyword evidence="6 9" id="KW-0028">Amino-acid biosynthesis</keyword>
<dbReference type="Gene3D" id="3.20.20.70">
    <property type="entry name" value="Aldolase class I"/>
    <property type="match status" value="1"/>
</dbReference>
<evidence type="ECO:0000313" key="13">
    <source>
        <dbReference type="Proteomes" id="UP001216253"/>
    </source>
</evidence>
<dbReference type="InterPro" id="IPR044524">
    <property type="entry name" value="Isoase_HisA-like"/>
</dbReference>
<dbReference type="InterPro" id="IPR013785">
    <property type="entry name" value="Aldolase_TIM"/>
</dbReference>
<reference evidence="12 13" key="1">
    <citation type="submission" date="2023-03" db="EMBL/GenBank/DDBJ databases">
        <title>NovoSphingobium album sp. nov. isolated from polycyclic aromatic hydrocarbons- and heavy-metal polluted soil.</title>
        <authorList>
            <person name="Liu Z."/>
            <person name="Wang K."/>
        </authorList>
    </citation>
    <scope>NUCLEOTIDE SEQUENCE [LARGE SCALE GENOMIC DNA]</scope>
    <source>
        <strain evidence="12 13">H3SJ31-1</strain>
    </source>
</reference>
<gene>
    <name evidence="9 12" type="primary">hisA</name>
    <name evidence="12" type="ORF">PYV00_00710</name>
</gene>
<dbReference type="EMBL" id="JARESE010000001">
    <property type="protein sequence ID" value="MDE8650234.1"/>
    <property type="molecule type" value="Genomic_DNA"/>
</dbReference>
<dbReference type="PANTHER" id="PTHR43090">
    <property type="entry name" value="1-(5-PHOSPHORIBOSYL)-5-[(5-PHOSPHORIBOSYLAMINO)METHYLIDENEAMINO] IMIDAZOLE-4-CARBOXAMIDE ISOMERASE"/>
    <property type="match status" value="1"/>
</dbReference>
<dbReference type="RefSeq" id="WP_275226315.1">
    <property type="nucleotide sequence ID" value="NZ_JARESE010000001.1"/>
</dbReference>
<dbReference type="PANTHER" id="PTHR43090:SF2">
    <property type="entry name" value="1-(5-PHOSPHORIBOSYL)-5-[(5-PHOSPHORIBOSYLAMINO)METHYLIDENEAMINO] IMIDAZOLE-4-CARBOXAMIDE ISOMERASE"/>
    <property type="match status" value="1"/>
</dbReference>
<evidence type="ECO:0000256" key="11">
    <source>
        <dbReference type="RuleBase" id="RU003658"/>
    </source>
</evidence>
<comment type="subcellular location">
    <subcellularLocation>
        <location evidence="2 9 11">Cytoplasm</location>
    </subcellularLocation>
</comment>